<dbReference type="EMBL" id="BAJS01000007">
    <property type="protein sequence ID" value="GAK36427.1"/>
    <property type="molecule type" value="Genomic_DNA"/>
</dbReference>
<name>A0A069D1Y0_9BACE</name>
<reference evidence="1 2" key="1">
    <citation type="journal article" date="2015" name="Microbes Environ.">
        <title>Distribution and evolution of nitrogen fixation genes in the phylum bacteroidetes.</title>
        <authorList>
            <person name="Inoue J."/>
            <person name="Oshima K."/>
            <person name="Suda W."/>
            <person name="Sakamoto M."/>
            <person name="Iino T."/>
            <person name="Noda S."/>
            <person name="Hongoh Y."/>
            <person name="Hattori M."/>
            <person name="Ohkuma M."/>
        </authorList>
    </citation>
    <scope>NUCLEOTIDE SEQUENCE [LARGE SCALE GENOMIC DNA]</scope>
    <source>
        <strain evidence="1 2">JCM 15093</strain>
    </source>
</reference>
<gene>
    <name evidence="1" type="ORF">JCM15093_1593</name>
</gene>
<dbReference type="AlphaFoldDB" id="A0A069D1Y0"/>
<comment type="caution">
    <text evidence="1">The sequence shown here is derived from an EMBL/GenBank/DDBJ whole genome shotgun (WGS) entry which is preliminary data.</text>
</comment>
<dbReference type="Gene3D" id="3.30.450.20">
    <property type="entry name" value="PAS domain"/>
    <property type="match status" value="1"/>
</dbReference>
<organism evidence="1 2">
    <name type="scientific">Bacteroides graminisolvens DSM 19988 = JCM 15093</name>
    <dbReference type="NCBI Taxonomy" id="1121097"/>
    <lineage>
        <taxon>Bacteria</taxon>
        <taxon>Pseudomonadati</taxon>
        <taxon>Bacteroidota</taxon>
        <taxon>Bacteroidia</taxon>
        <taxon>Bacteroidales</taxon>
        <taxon>Bacteroidaceae</taxon>
        <taxon>Bacteroides</taxon>
    </lineage>
</organism>
<accession>A0A069D1Y0</accession>
<protein>
    <submittedName>
        <fullName evidence="1">Uncharacterized protein</fullName>
    </submittedName>
</protein>
<sequence length="53" mass="6150">MSVKNTTPQELWSSQRISSLDVDYDFWNAKREVIQSFAQMSKSCIFTVDVFKG</sequence>
<evidence type="ECO:0000313" key="2">
    <source>
        <dbReference type="Proteomes" id="UP000027601"/>
    </source>
</evidence>
<dbReference type="Proteomes" id="UP000027601">
    <property type="component" value="Unassembled WGS sequence"/>
</dbReference>
<keyword evidence="2" id="KW-1185">Reference proteome</keyword>
<dbReference type="RefSeq" id="WP_161625896.1">
    <property type="nucleotide sequence ID" value="NZ_ATZI01000004.1"/>
</dbReference>
<evidence type="ECO:0000313" key="1">
    <source>
        <dbReference type="EMBL" id="GAK36427.1"/>
    </source>
</evidence>
<dbReference type="STRING" id="1121097.GCA_000428125_01621"/>
<proteinExistence type="predicted"/>